<evidence type="ECO:0000313" key="1">
    <source>
        <dbReference type="EMBL" id="CUX65481.1"/>
    </source>
</evidence>
<dbReference type="InterPro" id="IPR025332">
    <property type="entry name" value="DUF4238"/>
</dbReference>
<organism evidence="1 2">
    <name type="scientific">Agrobacterium tomkonis CFBP 6623</name>
    <dbReference type="NCBI Taxonomy" id="1183432"/>
    <lineage>
        <taxon>Bacteria</taxon>
        <taxon>Pseudomonadati</taxon>
        <taxon>Pseudomonadota</taxon>
        <taxon>Alphaproteobacteria</taxon>
        <taxon>Hyphomicrobiales</taxon>
        <taxon>Rhizobiaceae</taxon>
        <taxon>Rhizobium/Agrobacterium group</taxon>
        <taxon>Agrobacterium</taxon>
        <taxon>Agrobacterium tumefaciens complex</taxon>
    </lineage>
</organism>
<dbReference type="STRING" id="1183432.AGR3A_pa70095"/>
<evidence type="ECO:0000313" key="2">
    <source>
        <dbReference type="Proteomes" id="UP000191988"/>
    </source>
</evidence>
<dbReference type="AlphaFoldDB" id="A0A1S7SAP3"/>
<reference evidence="2" key="1">
    <citation type="submission" date="2016-01" db="EMBL/GenBank/DDBJ databases">
        <authorList>
            <person name="Regsiter A."/>
            <person name="william w."/>
        </authorList>
    </citation>
    <scope>NUCLEOTIDE SEQUENCE [LARGE SCALE GENOMIC DNA]</scope>
    <source>
        <strain evidence="2">CFBP 6623</strain>
    </source>
</reference>
<gene>
    <name evidence="1" type="ORF">AGR3A_pa70095</name>
</gene>
<dbReference type="Proteomes" id="UP000191988">
    <property type="component" value="Unassembled WGS sequence"/>
</dbReference>
<dbReference type="EMBL" id="FBWK01000071">
    <property type="protein sequence ID" value="CUX65481.1"/>
    <property type="molecule type" value="Genomic_DNA"/>
</dbReference>
<sequence>MATNEPRDHHYVPQFFLRNFAVDEAKARITTVGKHGSMAVWGERSIESLGYERDFYVHLRAGIPVSAETDINRRVETPISQSDTWAKIVSGRTDALDQSDRAILYALIRHLEARTPHYQSTMNELTQMARDPLAEIAFADEERAAYAAMHADPNLAKAMQNQMASSTAWAESSFKGALMMILRSPIALRSSTTPVFSMPAPHHPAMALPLPGMVPYQLVLTLNPTTMACLVLGDFDGAFSNREIDAATAMGFNRHFVGQFAKFDYVRHLITPADNIAVDMTWAPYDLVESSQRKIVFRRRA</sequence>
<keyword evidence="2" id="KW-1185">Reference proteome</keyword>
<name>A0A1S7SAP3_9HYPH</name>
<evidence type="ECO:0008006" key="3">
    <source>
        <dbReference type="Google" id="ProtNLM"/>
    </source>
</evidence>
<dbReference type="Pfam" id="PF14022">
    <property type="entry name" value="DUF4238"/>
    <property type="match status" value="1"/>
</dbReference>
<protein>
    <recommendedName>
        <fullName evidence="3">DUF4238 domain-containing protein</fullName>
    </recommendedName>
</protein>
<proteinExistence type="predicted"/>
<accession>A0A1S7SAP3</accession>
<dbReference type="RefSeq" id="WP_080843354.1">
    <property type="nucleotide sequence ID" value="NZ_LT009725.1"/>
</dbReference>